<protein>
    <submittedName>
        <fullName evidence="1">Lachrymatory-factor synthase</fullName>
    </submittedName>
</protein>
<accession>A0A2R6Q2X8</accession>
<name>A0A2R6Q2X8_ACTCC</name>
<dbReference type="PANTHER" id="PTHR33789">
    <property type="entry name" value="LACHRYMATORY-FACTOR SYNTHASE"/>
    <property type="match status" value="1"/>
</dbReference>
<proteinExistence type="predicted"/>
<dbReference type="Gene3D" id="3.30.530.20">
    <property type="match status" value="1"/>
</dbReference>
<dbReference type="FunFam" id="3.30.530.20:FF:000064">
    <property type="entry name" value="Lachrymatory-factor synthase"/>
    <property type="match status" value="1"/>
</dbReference>
<sequence length="168" mass="18732">MAEEPQPKWEGKVTAKLIGSTPDQVWPLLEDFCSLNKYLPTIDTCHQVEGVYGQPGLIRYCASTITSSSRGTGEKAIKWCHEKLLAMDPIERCLTYEVVDNNMGFNSYLSTMKVLPIDGDDEHGCQIEWSFVCDPIGGFRFDDLLTYIDSSARSMVEKIGKALQSPDG</sequence>
<dbReference type="STRING" id="1590841.A0A2R6Q2X8"/>
<dbReference type="Proteomes" id="UP000241394">
    <property type="component" value="Chromosome LG20"/>
</dbReference>
<reference evidence="1 2" key="1">
    <citation type="submission" date="2017-07" db="EMBL/GenBank/DDBJ databases">
        <title>An improved, manually edited Actinidia chinensis var. chinensis (kiwifruit) genome highlights the challenges associated with draft genomes and gene prediction in plants.</title>
        <authorList>
            <person name="Pilkington S."/>
            <person name="Crowhurst R."/>
            <person name="Hilario E."/>
            <person name="Nardozza S."/>
            <person name="Fraser L."/>
            <person name="Peng Y."/>
            <person name="Gunaseelan K."/>
            <person name="Simpson R."/>
            <person name="Tahir J."/>
            <person name="Deroles S."/>
            <person name="Templeton K."/>
            <person name="Luo Z."/>
            <person name="Davy M."/>
            <person name="Cheng C."/>
            <person name="Mcneilage M."/>
            <person name="Scaglione D."/>
            <person name="Liu Y."/>
            <person name="Zhang Q."/>
            <person name="Datson P."/>
            <person name="De Silva N."/>
            <person name="Gardiner S."/>
            <person name="Bassett H."/>
            <person name="Chagne D."/>
            <person name="Mccallum J."/>
            <person name="Dzierzon H."/>
            <person name="Deng C."/>
            <person name="Wang Y.-Y."/>
            <person name="Barron N."/>
            <person name="Manako K."/>
            <person name="Bowen J."/>
            <person name="Foster T."/>
            <person name="Erridge Z."/>
            <person name="Tiffin H."/>
            <person name="Waite C."/>
            <person name="Davies K."/>
            <person name="Grierson E."/>
            <person name="Laing W."/>
            <person name="Kirk R."/>
            <person name="Chen X."/>
            <person name="Wood M."/>
            <person name="Montefiori M."/>
            <person name="Brummell D."/>
            <person name="Schwinn K."/>
            <person name="Catanach A."/>
            <person name="Fullerton C."/>
            <person name="Li D."/>
            <person name="Meiyalaghan S."/>
            <person name="Nieuwenhuizen N."/>
            <person name="Read N."/>
            <person name="Prakash R."/>
            <person name="Hunter D."/>
            <person name="Zhang H."/>
            <person name="Mckenzie M."/>
            <person name="Knabel M."/>
            <person name="Harris A."/>
            <person name="Allan A."/>
            <person name="Chen A."/>
            <person name="Janssen B."/>
            <person name="Plunkett B."/>
            <person name="Dwamena C."/>
            <person name="Voogd C."/>
            <person name="Leif D."/>
            <person name="Lafferty D."/>
            <person name="Souleyre E."/>
            <person name="Varkonyi-Gasic E."/>
            <person name="Gambi F."/>
            <person name="Hanley J."/>
            <person name="Yao J.-L."/>
            <person name="Cheung J."/>
            <person name="David K."/>
            <person name="Warren B."/>
            <person name="Marsh K."/>
            <person name="Snowden K."/>
            <person name="Lin-Wang K."/>
            <person name="Brian L."/>
            <person name="Martinez-Sanchez M."/>
            <person name="Wang M."/>
            <person name="Ileperuma N."/>
            <person name="Macnee N."/>
            <person name="Campin R."/>
            <person name="Mcatee P."/>
            <person name="Drummond R."/>
            <person name="Espley R."/>
            <person name="Ireland H."/>
            <person name="Wu R."/>
            <person name="Atkinson R."/>
            <person name="Karunairetnam S."/>
            <person name="Bulley S."/>
            <person name="Chunkath S."/>
            <person name="Hanley Z."/>
            <person name="Storey R."/>
            <person name="Thrimawithana A."/>
            <person name="Thomson S."/>
            <person name="David C."/>
            <person name="Testolin R."/>
        </authorList>
    </citation>
    <scope>NUCLEOTIDE SEQUENCE [LARGE SCALE GENOMIC DNA]</scope>
    <source>
        <strain evidence="2">cv. Red5</strain>
        <tissue evidence="1">Young leaf</tissue>
    </source>
</reference>
<dbReference type="OMA" id="PHIASFC"/>
<dbReference type="PANTHER" id="PTHR33789:SF11">
    <property type="entry name" value="OS05G0202300 PROTEIN"/>
    <property type="match status" value="1"/>
</dbReference>
<organism evidence="1 2">
    <name type="scientific">Actinidia chinensis var. chinensis</name>
    <name type="common">Chinese soft-hair kiwi</name>
    <dbReference type="NCBI Taxonomy" id="1590841"/>
    <lineage>
        <taxon>Eukaryota</taxon>
        <taxon>Viridiplantae</taxon>
        <taxon>Streptophyta</taxon>
        <taxon>Embryophyta</taxon>
        <taxon>Tracheophyta</taxon>
        <taxon>Spermatophyta</taxon>
        <taxon>Magnoliopsida</taxon>
        <taxon>eudicotyledons</taxon>
        <taxon>Gunneridae</taxon>
        <taxon>Pentapetalae</taxon>
        <taxon>asterids</taxon>
        <taxon>Ericales</taxon>
        <taxon>Actinidiaceae</taxon>
        <taxon>Actinidia</taxon>
    </lineage>
</organism>
<dbReference type="Gramene" id="PSS01216">
    <property type="protein sequence ID" value="PSS01216"/>
    <property type="gene ID" value="CEY00_Acc22574"/>
</dbReference>
<dbReference type="Pfam" id="PF10604">
    <property type="entry name" value="Polyketide_cyc2"/>
    <property type="match status" value="1"/>
</dbReference>
<reference evidence="2" key="2">
    <citation type="journal article" date="2018" name="BMC Genomics">
        <title>A manually annotated Actinidia chinensis var. chinensis (kiwifruit) genome highlights the challenges associated with draft genomes and gene prediction in plants.</title>
        <authorList>
            <person name="Pilkington S.M."/>
            <person name="Crowhurst R."/>
            <person name="Hilario E."/>
            <person name="Nardozza S."/>
            <person name="Fraser L."/>
            <person name="Peng Y."/>
            <person name="Gunaseelan K."/>
            <person name="Simpson R."/>
            <person name="Tahir J."/>
            <person name="Deroles S.C."/>
            <person name="Templeton K."/>
            <person name="Luo Z."/>
            <person name="Davy M."/>
            <person name="Cheng C."/>
            <person name="McNeilage M."/>
            <person name="Scaglione D."/>
            <person name="Liu Y."/>
            <person name="Zhang Q."/>
            <person name="Datson P."/>
            <person name="De Silva N."/>
            <person name="Gardiner S.E."/>
            <person name="Bassett H."/>
            <person name="Chagne D."/>
            <person name="McCallum J."/>
            <person name="Dzierzon H."/>
            <person name="Deng C."/>
            <person name="Wang Y.Y."/>
            <person name="Barron L."/>
            <person name="Manako K."/>
            <person name="Bowen J."/>
            <person name="Foster T.M."/>
            <person name="Erridge Z.A."/>
            <person name="Tiffin H."/>
            <person name="Waite C.N."/>
            <person name="Davies K.M."/>
            <person name="Grierson E.P."/>
            <person name="Laing W.A."/>
            <person name="Kirk R."/>
            <person name="Chen X."/>
            <person name="Wood M."/>
            <person name="Montefiori M."/>
            <person name="Brummell D.A."/>
            <person name="Schwinn K.E."/>
            <person name="Catanach A."/>
            <person name="Fullerton C."/>
            <person name="Li D."/>
            <person name="Meiyalaghan S."/>
            <person name="Nieuwenhuizen N."/>
            <person name="Read N."/>
            <person name="Prakash R."/>
            <person name="Hunter D."/>
            <person name="Zhang H."/>
            <person name="McKenzie M."/>
            <person name="Knabel M."/>
            <person name="Harris A."/>
            <person name="Allan A.C."/>
            <person name="Gleave A."/>
            <person name="Chen A."/>
            <person name="Janssen B.J."/>
            <person name="Plunkett B."/>
            <person name="Ampomah-Dwamena C."/>
            <person name="Voogd C."/>
            <person name="Leif D."/>
            <person name="Lafferty D."/>
            <person name="Souleyre E.J.F."/>
            <person name="Varkonyi-Gasic E."/>
            <person name="Gambi F."/>
            <person name="Hanley J."/>
            <person name="Yao J.L."/>
            <person name="Cheung J."/>
            <person name="David K.M."/>
            <person name="Warren B."/>
            <person name="Marsh K."/>
            <person name="Snowden K.C."/>
            <person name="Lin-Wang K."/>
            <person name="Brian L."/>
            <person name="Martinez-Sanchez M."/>
            <person name="Wang M."/>
            <person name="Ileperuma N."/>
            <person name="Macnee N."/>
            <person name="Campin R."/>
            <person name="McAtee P."/>
            <person name="Drummond R.S.M."/>
            <person name="Espley R.V."/>
            <person name="Ireland H.S."/>
            <person name="Wu R."/>
            <person name="Atkinson R.G."/>
            <person name="Karunairetnam S."/>
            <person name="Bulley S."/>
            <person name="Chunkath S."/>
            <person name="Hanley Z."/>
            <person name="Storey R."/>
            <person name="Thrimawithana A.H."/>
            <person name="Thomson S."/>
            <person name="David C."/>
            <person name="Testolin R."/>
            <person name="Huang H."/>
            <person name="Hellens R.P."/>
            <person name="Schaffer R.J."/>
        </authorList>
    </citation>
    <scope>NUCLEOTIDE SEQUENCE [LARGE SCALE GENOMIC DNA]</scope>
    <source>
        <strain evidence="2">cv. Red5</strain>
    </source>
</reference>
<dbReference type="InterPro" id="IPR019587">
    <property type="entry name" value="Polyketide_cyclase/dehydratase"/>
</dbReference>
<gene>
    <name evidence="1" type="ORF">CEY00_Acc22574</name>
</gene>
<dbReference type="OrthoDB" id="1592664at2759"/>
<dbReference type="GO" id="GO:0004864">
    <property type="term" value="F:protein phosphatase inhibitor activity"/>
    <property type="evidence" value="ECO:0007669"/>
    <property type="project" value="UniProtKB-ARBA"/>
</dbReference>
<dbReference type="FunCoup" id="A0A2R6Q2X8">
    <property type="interactions" value="79"/>
</dbReference>
<evidence type="ECO:0000313" key="2">
    <source>
        <dbReference type="Proteomes" id="UP000241394"/>
    </source>
</evidence>
<dbReference type="SUPFAM" id="SSF55961">
    <property type="entry name" value="Bet v1-like"/>
    <property type="match status" value="1"/>
</dbReference>
<dbReference type="CDD" id="cd07821">
    <property type="entry name" value="PYR_PYL_RCAR_like"/>
    <property type="match status" value="1"/>
</dbReference>
<keyword evidence="2" id="KW-1185">Reference proteome</keyword>
<dbReference type="AlphaFoldDB" id="A0A2R6Q2X8"/>
<dbReference type="InParanoid" id="A0A2R6Q2X8"/>
<dbReference type="InterPro" id="IPR053249">
    <property type="entry name" value="LFS"/>
</dbReference>
<comment type="caution">
    <text evidence="1">The sequence shown here is derived from an EMBL/GenBank/DDBJ whole genome shotgun (WGS) entry which is preliminary data.</text>
</comment>
<dbReference type="EMBL" id="NKQK01000020">
    <property type="protein sequence ID" value="PSS01216.1"/>
    <property type="molecule type" value="Genomic_DNA"/>
</dbReference>
<evidence type="ECO:0000313" key="1">
    <source>
        <dbReference type="EMBL" id="PSS01216.1"/>
    </source>
</evidence>
<dbReference type="InterPro" id="IPR023393">
    <property type="entry name" value="START-like_dom_sf"/>
</dbReference>